<dbReference type="SUPFAM" id="SSF75304">
    <property type="entry name" value="Amidase signature (AS) enzymes"/>
    <property type="match status" value="1"/>
</dbReference>
<name>A0A542SZL1_9ACTN</name>
<comment type="caution">
    <text evidence="3">The sequence shown here is derived from an EMBL/GenBank/DDBJ whole genome shotgun (WGS) entry which is preliminary data.</text>
</comment>
<evidence type="ECO:0000313" key="4">
    <source>
        <dbReference type="Proteomes" id="UP000318103"/>
    </source>
</evidence>
<dbReference type="GO" id="GO:0003824">
    <property type="term" value="F:catalytic activity"/>
    <property type="evidence" value="ECO:0007669"/>
    <property type="project" value="InterPro"/>
</dbReference>
<evidence type="ECO:0000313" key="3">
    <source>
        <dbReference type="EMBL" id="TQK80049.1"/>
    </source>
</evidence>
<sequence>MGDWAGRSAAEIAAAVREKRVTPREVAAEHLARIERLDGRIGAFRKVRAEAALAEADEVASRTDLAELPLAGVPVAVKDNLAVRGESHRDGSAATPDTPAAEDHVTVARLRAAGAVVVGLTNVPELCVYGTTEGVFGTARNPWDTSRTAGGSSGGSAAAVAAGLVPVALGNDGMGSLRIPAANCGLVTLKPGHGVVPAGIGNGDWFGMSENGPLATTVEDLRLVLGVLAGSDVPAVDEAPRRRIAAAVRSPLAGVSVSGSYTTAVREAAGELARAGHRVRRAEPPYPLSLGVTALRHWTAGTAVDAEGLDQARLARRTRVHAAVGRRFVRSVRTGDSRERLRARLTPFFTEYDALLTPALARRSPKAGPWHERGWLRNVLVNTAYSPFTPPWNLTGWPAMSVPFGTLPSGAPCAVQLVGRPGSESVLLELAEELQALRPWRRTAPVD</sequence>
<feature type="domain" description="Amidase" evidence="2">
    <location>
        <begin position="26"/>
        <end position="428"/>
    </location>
</feature>
<proteinExistence type="inferred from homology"/>
<organism evidence="3 4">
    <name type="scientific">Streptomyces puniciscabiei</name>
    <dbReference type="NCBI Taxonomy" id="164348"/>
    <lineage>
        <taxon>Bacteria</taxon>
        <taxon>Bacillati</taxon>
        <taxon>Actinomycetota</taxon>
        <taxon>Actinomycetes</taxon>
        <taxon>Kitasatosporales</taxon>
        <taxon>Streptomycetaceae</taxon>
        <taxon>Streptomyces</taxon>
    </lineage>
</organism>
<dbReference type="InterPro" id="IPR036928">
    <property type="entry name" value="AS_sf"/>
</dbReference>
<protein>
    <submittedName>
        <fullName evidence="3">Amidase</fullName>
    </submittedName>
</protein>
<dbReference type="RefSeq" id="WP_055708185.1">
    <property type="nucleotide sequence ID" value="NZ_JBPJFI010000002.1"/>
</dbReference>
<accession>A0A542SZL1</accession>
<dbReference type="Pfam" id="PF01425">
    <property type="entry name" value="Amidase"/>
    <property type="match status" value="1"/>
</dbReference>
<keyword evidence="4" id="KW-1185">Reference proteome</keyword>
<dbReference type="Proteomes" id="UP000318103">
    <property type="component" value="Unassembled WGS sequence"/>
</dbReference>
<dbReference type="OrthoDB" id="5175573at2"/>
<dbReference type="PANTHER" id="PTHR11895">
    <property type="entry name" value="TRANSAMIDASE"/>
    <property type="match status" value="1"/>
</dbReference>
<evidence type="ECO:0000259" key="2">
    <source>
        <dbReference type="Pfam" id="PF01425"/>
    </source>
</evidence>
<dbReference type="EMBL" id="VFNX01000003">
    <property type="protein sequence ID" value="TQK80049.1"/>
    <property type="molecule type" value="Genomic_DNA"/>
</dbReference>
<evidence type="ECO:0000256" key="1">
    <source>
        <dbReference type="ARBA" id="ARBA00009199"/>
    </source>
</evidence>
<gene>
    <name evidence="3" type="ORF">FB563_7212</name>
</gene>
<dbReference type="InterPro" id="IPR023631">
    <property type="entry name" value="Amidase_dom"/>
</dbReference>
<comment type="similarity">
    <text evidence="1">Belongs to the amidase family.</text>
</comment>
<dbReference type="PANTHER" id="PTHR11895:SF7">
    <property type="entry name" value="GLUTAMYL-TRNA(GLN) AMIDOTRANSFERASE SUBUNIT A, MITOCHONDRIAL"/>
    <property type="match status" value="1"/>
</dbReference>
<dbReference type="InterPro" id="IPR000120">
    <property type="entry name" value="Amidase"/>
</dbReference>
<dbReference type="AlphaFoldDB" id="A0A542SZL1"/>
<dbReference type="Gene3D" id="3.90.1300.10">
    <property type="entry name" value="Amidase signature (AS) domain"/>
    <property type="match status" value="1"/>
</dbReference>
<dbReference type="STRING" id="164348.BFF78_05035"/>
<reference evidence="3 4" key="1">
    <citation type="submission" date="2019-06" db="EMBL/GenBank/DDBJ databases">
        <title>Sequencing the genomes of 1000 actinobacteria strains.</title>
        <authorList>
            <person name="Klenk H.-P."/>
        </authorList>
    </citation>
    <scope>NUCLEOTIDE SEQUENCE [LARGE SCALE GENOMIC DNA]</scope>
    <source>
        <strain evidence="3 4">DSM 41929</strain>
    </source>
</reference>